<dbReference type="GeneID" id="66982515"/>
<dbReference type="InterPro" id="IPR050749">
    <property type="entry name" value="Glycosyl_Hydrolase_47"/>
</dbReference>
<dbReference type="GO" id="GO:0060205">
    <property type="term" value="C:cytoplasmic vesicle lumen"/>
    <property type="evidence" value="ECO:0007669"/>
    <property type="project" value="UniProtKB-SubCell"/>
</dbReference>
<dbReference type="AlphaFoldDB" id="A0A7R7VNY4"/>
<dbReference type="SUPFAM" id="SSF48225">
    <property type="entry name" value="Seven-hairpin glycosidases"/>
    <property type="match status" value="1"/>
</dbReference>
<dbReference type="InterPro" id="IPR036026">
    <property type="entry name" value="Seven-hairpin_glycosidases"/>
</dbReference>
<evidence type="ECO:0000313" key="13">
    <source>
        <dbReference type="Proteomes" id="UP000637239"/>
    </source>
</evidence>
<reference evidence="12" key="2">
    <citation type="submission" date="2021-02" db="EMBL/GenBank/DDBJ databases">
        <title>Aspergillus chevalieri M1 genome sequence.</title>
        <authorList>
            <person name="Kadooka C."/>
            <person name="Mori K."/>
            <person name="Futagami T."/>
        </authorList>
    </citation>
    <scope>NUCLEOTIDE SEQUENCE</scope>
    <source>
        <strain evidence="12">M1</strain>
    </source>
</reference>
<name>A0A7R7VNY4_ASPCH</name>
<evidence type="ECO:0000256" key="7">
    <source>
        <dbReference type="ARBA" id="ARBA00023157"/>
    </source>
</evidence>
<keyword evidence="13" id="KW-1185">Reference proteome</keyword>
<dbReference type="PANTHER" id="PTHR11742">
    <property type="entry name" value="MANNOSYL-OLIGOSACCHARIDE ALPHA-1,2-MANNOSIDASE-RELATED"/>
    <property type="match status" value="1"/>
</dbReference>
<gene>
    <name evidence="12" type="ORF">ACHE_40720A</name>
</gene>
<evidence type="ECO:0000256" key="10">
    <source>
        <dbReference type="ARBA" id="ARBA00030490"/>
    </source>
</evidence>
<dbReference type="Gene3D" id="1.50.10.10">
    <property type="match status" value="1"/>
</dbReference>
<evidence type="ECO:0000256" key="3">
    <source>
        <dbReference type="ARBA" id="ARBA00004321"/>
    </source>
</evidence>
<protein>
    <recommendedName>
        <fullName evidence="11">Class I alpha-mannosidase 1B</fullName>
    </recommendedName>
    <alternativeName>
        <fullName evidence="10">Man(9)-alpha-mannosidase 1B</fullName>
    </alternativeName>
</protein>
<comment type="cofactor">
    <cofactor evidence="2">
        <name>Mg(2+)</name>
        <dbReference type="ChEBI" id="CHEBI:18420"/>
    </cofactor>
</comment>
<dbReference type="RefSeq" id="XP_043136678.1">
    <property type="nucleotide sequence ID" value="XM_043278950.1"/>
</dbReference>
<dbReference type="EMBL" id="AP024419">
    <property type="protein sequence ID" value="BCR88156.1"/>
    <property type="molecule type" value="Genomic_DNA"/>
</dbReference>
<comment type="cofactor">
    <cofactor evidence="1">
        <name>Ca(2+)</name>
        <dbReference type="ChEBI" id="CHEBI:29108"/>
    </cofactor>
</comment>
<dbReference type="GO" id="GO:0004571">
    <property type="term" value="F:mannosyl-oligosaccharide 1,2-alpha-mannosidase activity"/>
    <property type="evidence" value="ECO:0007669"/>
    <property type="project" value="InterPro"/>
</dbReference>
<dbReference type="UniPathway" id="UPA00378"/>
<evidence type="ECO:0000256" key="6">
    <source>
        <dbReference type="ARBA" id="ARBA00022801"/>
    </source>
</evidence>
<dbReference type="InterPro" id="IPR012341">
    <property type="entry name" value="6hp_glycosidase-like_sf"/>
</dbReference>
<dbReference type="GO" id="GO:0016020">
    <property type="term" value="C:membrane"/>
    <property type="evidence" value="ECO:0007669"/>
    <property type="project" value="InterPro"/>
</dbReference>
<keyword evidence="8" id="KW-0968">Cytoplasmic vesicle</keyword>
<keyword evidence="7" id="KW-1015">Disulfide bond</keyword>
<dbReference type="GO" id="GO:0005783">
    <property type="term" value="C:endoplasmic reticulum"/>
    <property type="evidence" value="ECO:0007669"/>
    <property type="project" value="TreeGrafter"/>
</dbReference>
<evidence type="ECO:0000256" key="5">
    <source>
        <dbReference type="ARBA" id="ARBA00007658"/>
    </source>
</evidence>
<evidence type="ECO:0000256" key="8">
    <source>
        <dbReference type="ARBA" id="ARBA00023329"/>
    </source>
</evidence>
<evidence type="ECO:0000256" key="4">
    <source>
        <dbReference type="ARBA" id="ARBA00004922"/>
    </source>
</evidence>
<dbReference type="Pfam" id="PF01532">
    <property type="entry name" value="Glyco_hydro_47"/>
    <property type="match status" value="1"/>
</dbReference>
<evidence type="ECO:0000256" key="11">
    <source>
        <dbReference type="ARBA" id="ARBA00032673"/>
    </source>
</evidence>
<accession>A0A7R7VNY4</accession>
<organism evidence="12 13">
    <name type="scientific">Aspergillus chevalieri</name>
    <name type="common">Eurotium chevalieri</name>
    <dbReference type="NCBI Taxonomy" id="182096"/>
    <lineage>
        <taxon>Eukaryota</taxon>
        <taxon>Fungi</taxon>
        <taxon>Dikarya</taxon>
        <taxon>Ascomycota</taxon>
        <taxon>Pezizomycotina</taxon>
        <taxon>Eurotiomycetes</taxon>
        <taxon>Eurotiomycetidae</taxon>
        <taxon>Eurotiales</taxon>
        <taxon>Aspergillaceae</taxon>
        <taxon>Aspergillus</taxon>
        <taxon>Aspergillus subgen. Aspergillus</taxon>
    </lineage>
</organism>
<evidence type="ECO:0000256" key="9">
    <source>
        <dbReference type="ARBA" id="ARBA00024790"/>
    </source>
</evidence>
<dbReference type="GO" id="GO:0005509">
    <property type="term" value="F:calcium ion binding"/>
    <property type="evidence" value="ECO:0007669"/>
    <property type="project" value="InterPro"/>
</dbReference>
<sequence>MYRITGDKSLQDAVWCMFSSIEKLSRTKLGHAVINDVRDKNSDESDFMESFWLAETLNNYDHFIAVCGVTLPELARSVQYSADLHYFHQRWLAITRGAVVCFVDNYGVTSFFPSSCQLSSSIAT</sequence>
<comment type="pathway">
    <text evidence="4">Protein modification; protein glycosylation.</text>
</comment>
<reference evidence="12" key="1">
    <citation type="submission" date="2021-01" db="EMBL/GenBank/DDBJ databases">
        <authorList>
            <consortium name="Aspergillus chevalieri M1 genome sequencing consortium"/>
            <person name="Kazuki M."/>
            <person name="Futagami T."/>
        </authorList>
    </citation>
    <scope>NUCLEOTIDE SEQUENCE</scope>
    <source>
        <strain evidence="12">M1</strain>
    </source>
</reference>
<comment type="function">
    <text evidence="9">Involved in the maturation of Asn-linked oligosaccharides. Progressively trims alpha-1,2-linked mannose residues from Man(9)GlcNAc(2) to produce Man(5)GlcNAc(2).</text>
</comment>
<dbReference type="GO" id="GO:0036503">
    <property type="term" value="P:ERAD pathway"/>
    <property type="evidence" value="ECO:0007669"/>
    <property type="project" value="UniProtKB-ARBA"/>
</dbReference>
<dbReference type="Proteomes" id="UP000637239">
    <property type="component" value="Chromosome 4"/>
</dbReference>
<dbReference type="InterPro" id="IPR001382">
    <property type="entry name" value="Glyco_hydro_47"/>
</dbReference>
<evidence type="ECO:0000256" key="2">
    <source>
        <dbReference type="ARBA" id="ARBA00001946"/>
    </source>
</evidence>
<proteinExistence type="inferred from homology"/>
<keyword evidence="6" id="KW-0378">Hydrolase</keyword>
<evidence type="ECO:0000256" key="1">
    <source>
        <dbReference type="ARBA" id="ARBA00001913"/>
    </source>
</evidence>
<evidence type="ECO:0000313" key="12">
    <source>
        <dbReference type="EMBL" id="BCR88156.1"/>
    </source>
</evidence>
<dbReference type="KEGG" id="ache:ACHE_40720A"/>
<comment type="similarity">
    <text evidence="5">Belongs to the glycosyl hydrolase 47 family.</text>
</comment>
<dbReference type="PANTHER" id="PTHR11742:SF49">
    <property type="entry name" value="ALPHA-1,2-MANNOSIDASE"/>
    <property type="match status" value="1"/>
</dbReference>
<comment type="subcellular location">
    <subcellularLocation>
        <location evidence="3">Cytoplasmic vesicle lumen</location>
    </subcellularLocation>
</comment>
<dbReference type="GO" id="GO:0005975">
    <property type="term" value="P:carbohydrate metabolic process"/>
    <property type="evidence" value="ECO:0007669"/>
    <property type="project" value="InterPro"/>
</dbReference>